<evidence type="ECO:0000313" key="2">
    <source>
        <dbReference type="EMBL" id="KAK3487591.1"/>
    </source>
</evidence>
<organism evidence="2 3">
    <name type="scientific">Neurospora hispaniola</name>
    <dbReference type="NCBI Taxonomy" id="588809"/>
    <lineage>
        <taxon>Eukaryota</taxon>
        <taxon>Fungi</taxon>
        <taxon>Dikarya</taxon>
        <taxon>Ascomycota</taxon>
        <taxon>Pezizomycotina</taxon>
        <taxon>Sordariomycetes</taxon>
        <taxon>Sordariomycetidae</taxon>
        <taxon>Sordariales</taxon>
        <taxon>Sordariaceae</taxon>
        <taxon>Neurospora</taxon>
    </lineage>
</organism>
<keyword evidence="3" id="KW-1185">Reference proteome</keyword>
<feature type="region of interest" description="Disordered" evidence="1">
    <location>
        <begin position="103"/>
        <end position="128"/>
    </location>
</feature>
<dbReference type="AlphaFoldDB" id="A0AAJ0MNF7"/>
<accession>A0AAJ0MNF7</accession>
<feature type="compositionally biased region" description="Polar residues" evidence="1">
    <location>
        <begin position="1"/>
        <end position="11"/>
    </location>
</feature>
<reference evidence="2 3" key="1">
    <citation type="journal article" date="2023" name="Mol. Phylogenet. Evol.">
        <title>Genome-scale phylogeny and comparative genomics of the fungal order Sordariales.</title>
        <authorList>
            <person name="Hensen N."/>
            <person name="Bonometti L."/>
            <person name="Westerberg I."/>
            <person name="Brannstrom I.O."/>
            <person name="Guillou S."/>
            <person name="Cros-Aarteil S."/>
            <person name="Calhoun S."/>
            <person name="Haridas S."/>
            <person name="Kuo A."/>
            <person name="Mondo S."/>
            <person name="Pangilinan J."/>
            <person name="Riley R."/>
            <person name="LaButti K."/>
            <person name="Andreopoulos B."/>
            <person name="Lipzen A."/>
            <person name="Chen C."/>
            <person name="Yan M."/>
            <person name="Daum C."/>
            <person name="Ng V."/>
            <person name="Clum A."/>
            <person name="Steindorff A."/>
            <person name="Ohm R.A."/>
            <person name="Martin F."/>
            <person name="Silar P."/>
            <person name="Natvig D.O."/>
            <person name="Lalanne C."/>
            <person name="Gautier V."/>
            <person name="Ament-Velasquez S.L."/>
            <person name="Kruys A."/>
            <person name="Hutchinson M.I."/>
            <person name="Powell A.J."/>
            <person name="Barry K."/>
            <person name="Miller A.N."/>
            <person name="Grigoriev I.V."/>
            <person name="Debuchy R."/>
            <person name="Gladieux P."/>
            <person name="Hiltunen Thoren M."/>
            <person name="Johannesson H."/>
        </authorList>
    </citation>
    <scope>NUCLEOTIDE SEQUENCE [LARGE SCALE GENOMIC DNA]</scope>
    <source>
        <strain evidence="2 3">FGSC 10403</strain>
    </source>
</reference>
<feature type="region of interest" description="Disordered" evidence="1">
    <location>
        <begin position="1"/>
        <end position="42"/>
    </location>
</feature>
<proteinExistence type="predicted"/>
<sequence length="484" mass="50046">MSSQQPTTSQGGPKATGGMSGATPTPANAHLGNQTGEKPKAFDSEGAIGKQFTATGAIGQIGEAVGGPLSSSGVIGKQFTDQGAIGGTVQDALGGPSSALLLRIRCPRPPPRSHSASHTPRSQNLPETTRCHRWRTLVAASASDMKEGTPAPVPVQGPVSAASPLDTAAGLKTSHSHLAGLATQSQKTRAALLGADGGDVVDTKPTASTSTTSKWNTKNLGLRLGADLVSAAAAAVLVAPVISIIDRSIMENASGAAPLLTSLRRSLRSLLSSPRSTILSRPFGLIFLLYGGTYLTANTLDTTVATVQNNPNPAHVTSGSSKFFASSAANIGLCIYKDQVFVRLFGPPGATPRPVGLPSYLLFAARDCMTIFASFNVPPLLGPVLTERLSKDAQKWVSGQTMAQFAAPAVVQLFSTPVHLLGLDMYNRPSGGSGAAPSWGERWSLVKKNWAVSVAARICRIVPAFGVGGVVNMKVRKGLMERLS</sequence>
<gene>
    <name evidence="2" type="ORF">B0T23DRAFT_455752</name>
</gene>
<evidence type="ECO:0000313" key="3">
    <source>
        <dbReference type="Proteomes" id="UP001285908"/>
    </source>
</evidence>
<dbReference type="GeneID" id="87878874"/>
<dbReference type="PANTHER" id="PTHR37845">
    <property type="entry name" value="SEQUENCE ORPHAN"/>
    <property type="match status" value="1"/>
</dbReference>
<dbReference type="EMBL" id="JAULSX010000007">
    <property type="protein sequence ID" value="KAK3487591.1"/>
    <property type="molecule type" value="Genomic_DNA"/>
</dbReference>
<dbReference type="Proteomes" id="UP001285908">
    <property type="component" value="Unassembled WGS sequence"/>
</dbReference>
<feature type="compositionally biased region" description="Low complexity" evidence="1">
    <location>
        <begin position="113"/>
        <end position="122"/>
    </location>
</feature>
<evidence type="ECO:0008006" key="4">
    <source>
        <dbReference type="Google" id="ProtNLM"/>
    </source>
</evidence>
<dbReference type="GO" id="GO:0005739">
    <property type="term" value="C:mitochondrion"/>
    <property type="evidence" value="ECO:0007669"/>
    <property type="project" value="TreeGrafter"/>
</dbReference>
<dbReference type="RefSeq" id="XP_062689718.1">
    <property type="nucleotide sequence ID" value="XM_062841252.1"/>
</dbReference>
<comment type="caution">
    <text evidence="2">The sequence shown here is derived from an EMBL/GenBank/DDBJ whole genome shotgun (WGS) entry which is preliminary data.</text>
</comment>
<name>A0AAJ0MNF7_9PEZI</name>
<protein>
    <recommendedName>
        <fullName evidence="4">Sequence orphan</fullName>
    </recommendedName>
</protein>
<feature type="compositionally biased region" description="Polar residues" evidence="1">
    <location>
        <begin position="22"/>
        <end position="36"/>
    </location>
</feature>
<dbReference type="PANTHER" id="PTHR37845:SF1">
    <property type="entry name" value="SEQUENCE ORPHAN"/>
    <property type="match status" value="1"/>
</dbReference>
<dbReference type="InterPro" id="IPR038781">
    <property type="entry name" value="C365.16-ike"/>
</dbReference>
<evidence type="ECO:0000256" key="1">
    <source>
        <dbReference type="SAM" id="MobiDB-lite"/>
    </source>
</evidence>